<dbReference type="SMART" id="SM00490">
    <property type="entry name" value="HELICc"/>
    <property type="match status" value="1"/>
</dbReference>
<dbReference type="PROSITE" id="PS51194">
    <property type="entry name" value="HELICASE_CTER"/>
    <property type="match status" value="1"/>
</dbReference>
<evidence type="ECO:0000256" key="7">
    <source>
        <dbReference type="ARBA" id="ARBA00034808"/>
    </source>
</evidence>
<evidence type="ECO:0000256" key="6">
    <source>
        <dbReference type="ARBA" id="ARBA00034617"/>
    </source>
</evidence>
<protein>
    <recommendedName>
        <fullName evidence="7">DNA 3'-5' helicase</fullName>
        <ecNumber evidence="7">5.6.2.4</ecNumber>
    </recommendedName>
</protein>
<dbReference type="Proteomes" id="UP001159427">
    <property type="component" value="Unassembled WGS sequence"/>
</dbReference>
<feature type="non-terminal residue" evidence="11">
    <location>
        <position position="1"/>
    </location>
</feature>
<dbReference type="Pfam" id="PF00271">
    <property type="entry name" value="Helicase_C"/>
    <property type="match status" value="1"/>
</dbReference>
<dbReference type="EMBL" id="CALNXI010000603">
    <property type="protein sequence ID" value="CAH3029965.1"/>
    <property type="molecule type" value="Genomic_DNA"/>
</dbReference>
<name>A0ABN8MR24_9CNID</name>
<dbReference type="NCBIfam" id="TIGR00614">
    <property type="entry name" value="recQ_fam"/>
    <property type="match status" value="1"/>
</dbReference>
<dbReference type="InterPro" id="IPR036388">
    <property type="entry name" value="WH-like_DNA-bd_sf"/>
</dbReference>
<keyword evidence="12" id="KW-1185">Reference proteome</keyword>
<dbReference type="PROSITE" id="PS51192">
    <property type="entry name" value="HELICASE_ATP_BIND_1"/>
    <property type="match status" value="1"/>
</dbReference>
<keyword evidence="3" id="KW-0378">Hydrolase</keyword>
<organism evidence="11 12">
    <name type="scientific">Porites evermanni</name>
    <dbReference type="NCBI Taxonomy" id="104178"/>
    <lineage>
        <taxon>Eukaryota</taxon>
        <taxon>Metazoa</taxon>
        <taxon>Cnidaria</taxon>
        <taxon>Anthozoa</taxon>
        <taxon>Hexacorallia</taxon>
        <taxon>Scleractinia</taxon>
        <taxon>Fungiina</taxon>
        <taxon>Poritidae</taxon>
        <taxon>Porites</taxon>
    </lineage>
</organism>
<comment type="catalytic activity">
    <reaction evidence="6">
        <text>Couples ATP hydrolysis with the unwinding of duplex DNA by translocating in the 3'-5' direction.</text>
        <dbReference type="EC" id="5.6.2.4"/>
    </reaction>
</comment>
<dbReference type="InterPro" id="IPR001650">
    <property type="entry name" value="Helicase_C-like"/>
</dbReference>
<dbReference type="PANTHER" id="PTHR13710">
    <property type="entry name" value="DNA HELICASE RECQ FAMILY MEMBER"/>
    <property type="match status" value="1"/>
</dbReference>
<evidence type="ECO:0000256" key="1">
    <source>
        <dbReference type="ARBA" id="ARBA00005446"/>
    </source>
</evidence>
<evidence type="ECO:0000259" key="10">
    <source>
        <dbReference type="PROSITE" id="PS51194"/>
    </source>
</evidence>
<dbReference type="InterPro" id="IPR011545">
    <property type="entry name" value="DEAD/DEAH_box_helicase_dom"/>
</dbReference>
<reference evidence="11 12" key="1">
    <citation type="submission" date="2022-05" db="EMBL/GenBank/DDBJ databases">
        <authorList>
            <consortium name="Genoscope - CEA"/>
            <person name="William W."/>
        </authorList>
    </citation>
    <scope>NUCLEOTIDE SEQUENCE [LARGE SCALE GENOMIC DNA]</scope>
</reference>
<sequence>FVGNTFLIIDTHCISFDLGGNGNAIIRLVRCNGNVQNGGESVLDWLEKRISSSVGPDKGRESLIRLTVQEADDIEKTYFSDENDDDDLLLSVSEDFDGTFGSVDDEDDYLIASVPEPDESSAKKRHKVVHESPISSPDHTKKPDVITVKQESNDFSTKLWEYPTRRLAHNESAELLWKGHLTTFQLTSFKRFQLDAIRAIEAKKDVVVIQKTGSGKSICFQVPSVFDNTKTTVVICPTISLIHSQVESLKAFGINAIAVGPQHPVEMMTIGDESEASHSLIYTTPEYFATKLKHRLSSLSKRLKLIVIDEVHKVFDRNSEFRSSYDTLRFLHDDFPGIPIMALTATLNEEQLNLLCENYLRQPVLIKSTVDRPNIKLNVGKYQTKRPVKGDKSLVWMDTSRQIRDLLADEYGIVYMDFKRDVELMLTCLKESCALDARAYHGGLSHHEKMEVDSQFRNKDFQLLVATESYEVGTHSPHVQSVVRLGCMRNLGVLIQEFGRAGRGGEQADGYLFFNEYKDDQRLTYWTMGCSSDEVERIKKSYEDSWRWIYGVYNRTCLRETLRRSYEDTTVILDQTEGECCSSCDIEKEKDFNAREPAILLLTAIKDLQEILSSNEGVNEDNLVSWLVGAKRDWISKPEIQTAIDKSSTFGKGEQLGNNRSWWSRHLRQLISLKLVEMNFKIIRTPQFSTTARKFKVSTEGQEFLRNPSDLVVLSPSIDPFEKRKKAPSDNKKHANREGRALHHLPKIRNALSSSEKWSEMKKEDYEYPGFSQSSKDIAYCKNIKEMKGFGSHQRPHFMWDDNQLSKRHTTTKKCQIRIEGKNTEITLRRAPCEGIKVCSFPDCTYAVSNRQKQNRCKSHAKTHKLKMTGPCPAQIMYAWPTNDDGRRWMGIVPDPDLKHNHSKPAPHRISQEVKCKIGAALKKDTSLTTKDLQKGCGIGIIPGEVSPAAANAERVRRERSRILSTTSTTRKELMPLLKILDFEKIREKVEKEQDATDSEFSGKVNEMMGKYQMEGVEYLFKPGRKYAFFMSPYQCELLGEAEELFSDITFTGNDDFPYLLNLVIFNKETLSYQAVARVLCDKQDGESYGLSFHEVFKQATKVNSNFNHGKSLRQIVVDFDDAEYNGFTRVLGKDITEKLLRGCSVHWKRSVNRVAKIVCQSKDEELIFKSLAGNVEDAKEKEEVIEIFEILSGRKSLLSAIRYVPEKLKQICNDPNEVSNAGWKRLKHWANWWTRPRHLHMFTKAFTSRDADDWDGTSNTTNPVESINRQSFKSKNNLNVILENIYLEDRIHAVKMVARSQDVNISYSVTNKKRQNRKRKRTSLVVDPETHTTLDVNGPPDKAKDIRAAKRARRRGKELINSVVEVEYKEKKEDGNFSYLGWLRGTIAAYNSRLGYLVQFQNQFDCNGNETGDWTDWLPSMNCSDVKIIQ</sequence>
<feature type="region of interest" description="Disordered" evidence="8">
    <location>
        <begin position="119"/>
        <end position="142"/>
    </location>
</feature>
<feature type="compositionally biased region" description="Basic and acidic residues" evidence="8">
    <location>
        <begin position="727"/>
        <end position="741"/>
    </location>
</feature>
<evidence type="ECO:0000256" key="4">
    <source>
        <dbReference type="ARBA" id="ARBA00022806"/>
    </source>
</evidence>
<dbReference type="Gene3D" id="3.40.50.300">
    <property type="entry name" value="P-loop containing nucleotide triphosphate hydrolases"/>
    <property type="match status" value="2"/>
</dbReference>
<evidence type="ECO:0000256" key="5">
    <source>
        <dbReference type="ARBA" id="ARBA00022840"/>
    </source>
</evidence>
<comment type="similarity">
    <text evidence="1">Belongs to the helicase family. RecQ subfamily.</text>
</comment>
<dbReference type="PANTHER" id="PTHR13710:SF147">
    <property type="entry name" value="DNA HELICASE"/>
    <property type="match status" value="1"/>
</dbReference>
<evidence type="ECO:0000256" key="2">
    <source>
        <dbReference type="ARBA" id="ARBA00022741"/>
    </source>
</evidence>
<dbReference type="EC" id="5.6.2.4" evidence="7"/>
<feature type="domain" description="Helicase ATP-binding" evidence="9">
    <location>
        <begin position="197"/>
        <end position="365"/>
    </location>
</feature>
<feature type="domain" description="Helicase C-terminal" evidence="10">
    <location>
        <begin position="402"/>
        <end position="546"/>
    </location>
</feature>
<evidence type="ECO:0000256" key="3">
    <source>
        <dbReference type="ARBA" id="ARBA00022801"/>
    </source>
</evidence>
<dbReference type="InterPro" id="IPR014001">
    <property type="entry name" value="Helicase_ATP-bd"/>
</dbReference>
<dbReference type="InterPro" id="IPR027417">
    <property type="entry name" value="P-loop_NTPase"/>
</dbReference>
<dbReference type="Pfam" id="PF00270">
    <property type="entry name" value="DEAD"/>
    <property type="match status" value="1"/>
</dbReference>
<gene>
    <name evidence="11" type="ORF">PEVE_00037158</name>
</gene>
<keyword evidence="4" id="KW-0347">Helicase</keyword>
<dbReference type="Gene3D" id="1.10.10.10">
    <property type="entry name" value="Winged helix-like DNA-binding domain superfamily/Winged helix DNA-binding domain"/>
    <property type="match status" value="1"/>
</dbReference>
<evidence type="ECO:0000313" key="11">
    <source>
        <dbReference type="EMBL" id="CAH3029965.1"/>
    </source>
</evidence>
<evidence type="ECO:0000259" key="9">
    <source>
        <dbReference type="PROSITE" id="PS51192"/>
    </source>
</evidence>
<dbReference type="SMART" id="SM00487">
    <property type="entry name" value="DEXDc"/>
    <property type="match status" value="1"/>
</dbReference>
<evidence type="ECO:0000256" key="8">
    <source>
        <dbReference type="SAM" id="MobiDB-lite"/>
    </source>
</evidence>
<keyword evidence="2" id="KW-0547">Nucleotide-binding</keyword>
<keyword evidence="5" id="KW-0067">ATP-binding</keyword>
<feature type="region of interest" description="Disordered" evidence="8">
    <location>
        <begin position="722"/>
        <end position="743"/>
    </location>
</feature>
<evidence type="ECO:0000313" key="12">
    <source>
        <dbReference type="Proteomes" id="UP001159427"/>
    </source>
</evidence>
<dbReference type="InterPro" id="IPR004589">
    <property type="entry name" value="DNA_helicase_ATP-dep_RecQ"/>
</dbReference>
<accession>A0ABN8MR24</accession>
<comment type="caution">
    <text evidence="11">The sequence shown here is derived from an EMBL/GenBank/DDBJ whole genome shotgun (WGS) entry which is preliminary data.</text>
</comment>
<dbReference type="SUPFAM" id="SSF52540">
    <property type="entry name" value="P-loop containing nucleoside triphosphate hydrolases"/>
    <property type="match status" value="1"/>
</dbReference>
<proteinExistence type="inferred from homology"/>